<feature type="compositionally biased region" description="Gly residues" evidence="1">
    <location>
        <begin position="1217"/>
        <end position="1230"/>
    </location>
</feature>
<dbReference type="EMBL" id="JBJQND010000013">
    <property type="protein sequence ID" value="KAL3857730.1"/>
    <property type="molecule type" value="Genomic_DNA"/>
</dbReference>
<dbReference type="Proteomes" id="UP001634394">
    <property type="component" value="Unassembled WGS sequence"/>
</dbReference>
<evidence type="ECO:0000313" key="4">
    <source>
        <dbReference type="Proteomes" id="UP001634394"/>
    </source>
</evidence>
<keyword evidence="2" id="KW-0732">Signal</keyword>
<dbReference type="SUPFAM" id="SSF63825">
    <property type="entry name" value="YWTD domain"/>
    <property type="match status" value="3"/>
</dbReference>
<comment type="caution">
    <text evidence="3">The sequence shown here is derived from an EMBL/GenBank/DDBJ whole genome shotgun (WGS) entry which is preliminary data.</text>
</comment>
<proteinExistence type="predicted"/>
<sequence>MKIYTPLCFLLTLTVTLDAVNSFKDTLDTDESGVPEIGYQGTLFSQPGLFWIDFDPKTIESKLRYIPLQQDTYLAREIEILTVNMGIGEASNFTHLALDFHNRTLILVDQLNRRIVRVAFSEYDEPVYEVLFTGTSKHVNGITIDWVTDVVYWTDAAYDAIVILGLKYPNVAEILVQEDLDEPYGIVAYPTQAGGYLFWSDIGAEPKIERAELSGRLRKKIFPVFASDSEEVPTTLLVDPGTERLYWLTKSGIVFSSDLDGKGIKQFSTTDEDYFDMDMYQGQRILSLQGSPLAKSSREDMVSMHIYGHQRKNEILIYGPMTEDKLSIKCSGVPHGVQVIDPNRQRNMFNPCKYSSCPGICIKPGFRVSEKCICSEYIRAQALESEGKSFCASGPVNAILLAKSDGIYHLERNFADRYMEYPSEVLTRVFPYQNHITAITSIIKTNYVYFYDAILKVIGRVSLSGSSRSETISLATDSVGDLAVDWIRGNLYWTEVRFRQILVSTDKGKFPVILVRNLVQPRAIVIQAKAGYMFWTDTGVNSIERAYLDGSGNKTLKKGCKVTAFAIDMDKDVLYWTDASSGAIYSSDFHGDNIRRLFEVQASHPIFTGLAVVNDYLVWSDNNWTSPRGVFAIDRICGGYIGGYKGSQNTYDIIFHHRSNQPQGSEAACFFHKCAQLCLLQGAHRRCACTVGFKLGNDMESCERSFIDPMYTHFVLADQRLQQIFLIPVTHEYISLPLQHVKQPYAVAYDSFKDRIYWTDLEDKTISRASTKGSFQQIIASGQYFLSLAIDVKHRMLYYTAQSVYTVVGTLVVLHLDSLKSKVLADIPSPRTLAINPAKGFIFIADEPMSYYGSTPPSHIWRASMDGSNLIAIFKSDTPINGLASQFDYIYFTLQGENNVTRSYLNGENRSIFVQTQMPLSLAVDTERLYWVDGVQRSIHGCWLSDCSSILGFGHTDLFVKPTSFAVYLKEDQHLEAHEYCVPTPSGLQCSEQDFVTEPNEESRGFCQIPAIEYGDTVDNKPGHVVPDGYITYVQCFPLHKTTNNKMVCKNGSWSNVPVCKQEYEICGTNERGYKIYRKSGLFYVHRGITRLTVLLIGGGGGGYDVHNNIAEAGSGGTSRFGDYLFAEGGRGGSLLDGGKGGFGMIEGGKGGHGGNCTAGGAAGQKQKGLDLAPGYSFEMFCGAGGLSTHCENVLDQINAEITAQWATPRNNSNAGQYGGGSGSRGGGAGGGGGFTEYSITVKPDDVVTVTVGEGGKPSYAEAGQGIVVVAWGDVSINSDLEKVQKQYNCTRIDEH</sequence>
<name>A0ABD3V886_SINWO</name>
<dbReference type="PANTHER" id="PTHR46513:SF13">
    <property type="entry name" value="EGF-LIKE DOMAIN-CONTAINING PROTEIN"/>
    <property type="match status" value="1"/>
</dbReference>
<evidence type="ECO:0000256" key="2">
    <source>
        <dbReference type="SAM" id="SignalP"/>
    </source>
</evidence>
<dbReference type="InterPro" id="IPR050778">
    <property type="entry name" value="Cueball_EGF_LRP_Nidogen"/>
</dbReference>
<evidence type="ECO:0000313" key="3">
    <source>
        <dbReference type="EMBL" id="KAL3857730.1"/>
    </source>
</evidence>
<accession>A0ABD3V886</accession>
<dbReference type="SMART" id="SM00135">
    <property type="entry name" value="LY"/>
    <property type="match status" value="10"/>
</dbReference>
<evidence type="ECO:0000256" key="1">
    <source>
        <dbReference type="SAM" id="MobiDB-lite"/>
    </source>
</evidence>
<gene>
    <name evidence="3" type="ORF">ACJMK2_012370</name>
</gene>
<feature type="signal peptide" evidence="2">
    <location>
        <begin position="1"/>
        <end position="22"/>
    </location>
</feature>
<dbReference type="PANTHER" id="PTHR46513">
    <property type="entry name" value="VITELLOGENIN RECEPTOR-LIKE PROTEIN-RELATED-RELATED"/>
    <property type="match status" value="1"/>
</dbReference>
<dbReference type="InterPro" id="IPR000033">
    <property type="entry name" value="LDLR_classB_rpt"/>
</dbReference>
<dbReference type="InterPro" id="IPR011042">
    <property type="entry name" value="6-blade_b-propeller_TolB-like"/>
</dbReference>
<keyword evidence="4" id="KW-1185">Reference proteome</keyword>
<dbReference type="Gene3D" id="2.120.10.30">
    <property type="entry name" value="TolB, C-terminal domain"/>
    <property type="match status" value="3"/>
</dbReference>
<organism evidence="3 4">
    <name type="scientific">Sinanodonta woodiana</name>
    <name type="common">Chinese pond mussel</name>
    <name type="synonym">Anodonta woodiana</name>
    <dbReference type="NCBI Taxonomy" id="1069815"/>
    <lineage>
        <taxon>Eukaryota</taxon>
        <taxon>Metazoa</taxon>
        <taxon>Spiralia</taxon>
        <taxon>Lophotrochozoa</taxon>
        <taxon>Mollusca</taxon>
        <taxon>Bivalvia</taxon>
        <taxon>Autobranchia</taxon>
        <taxon>Heteroconchia</taxon>
        <taxon>Palaeoheterodonta</taxon>
        <taxon>Unionida</taxon>
        <taxon>Unionoidea</taxon>
        <taxon>Unionidae</taxon>
        <taxon>Unioninae</taxon>
        <taxon>Sinanodonta</taxon>
    </lineage>
</organism>
<protein>
    <submittedName>
        <fullName evidence="3">Uncharacterized protein</fullName>
    </submittedName>
</protein>
<feature type="chain" id="PRO_5044828909" evidence="2">
    <location>
        <begin position="23"/>
        <end position="1296"/>
    </location>
</feature>
<feature type="region of interest" description="Disordered" evidence="1">
    <location>
        <begin position="1209"/>
        <end position="1230"/>
    </location>
</feature>
<reference evidence="3 4" key="1">
    <citation type="submission" date="2024-11" db="EMBL/GenBank/DDBJ databases">
        <title>Chromosome-level genome assembly of the freshwater bivalve Anodonta woodiana.</title>
        <authorList>
            <person name="Chen X."/>
        </authorList>
    </citation>
    <scope>NUCLEOTIDE SEQUENCE [LARGE SCALE GENOMIC DNA]</scope>
    <source>
        <strain evidence="3">MN2024</strain>
        <tissue evidence="3">Gills</tissue>
    </source>
</reference>